<evidence type="ECO:0000256" key="8">
    <source>
        <dbReference type="RuleBase" id="RU365033"/>
    </source>
</evidence>
<comment type="subcellular location">
    <subcellularLocation>
        <location evidence="8">Nucleus</location>
    </subcellularLocation>
</comment>
<keyword evidence="6 8" id="KW-0460">Magnesium</keyword>
<comment type="function">
    <text evidence="8">Nuclease required for the repair of DNA interstrand cross-links (ICL). Acts as a 5'-3' exonuclease that anchors at a cut end of DNA and cleaves DNA successively at every third nucleotide, allowing to excise an ICL from one strand through flanking incisions.</text>
</comment>
<reference evidence="10" key="1">
    <citation type="submission" date="2015-12" db="EMBL/GenBank/DDBJ databases">
        <title>Update maize B73 reference genome by single molecule sequencing technologies.</title>
        <authorList>
            <consortium name="Maize Genome Sequencing Project"/>
            <person name="Ware D."/>
        </authorList>
    </citation>
    <scope>NUCLEOTIDE SEQUENCE</scope>
    <source>
        <tissue evidence="10">Seedling</tissue>
    </source>
</reference>
<keyword evidence="7 8" id="KW-0464">Manganese</keyword>
<dbReference type="InterPro" id="IPR049125">
    <property type="entry name" value="FAN1-like_WH"/>
</dbReference>
<dbReference type="Pfam" id="PF21170">
    <property type="entry name" value="FAN1_TPR"/>
    <property type="match status" value="1"/>
</dbReference>
<keyword evidence="5 8" id="KW-0378">Hydrolase</keyword>
<name>A0A1D6NU99_MAIZE</name>
<dbReference type="GO" id="GO:0036297">
    <property type="term" value="P:interstrand cross-link repair"/>
    <property type="evidence" value="ECO:0007669"/>
    <property type="project" value="InterPro"/>
</dbReference>
<evidence type="ECO:0000256" key="3">
    <source>
        <dbReference type="ARBA" id="ARBA00022722"/>
    </source>
</evidence>
<evidence type="ECO:0000256" key="4">
    <source>
        <dbReference type="ARBA" id="ARBA00022723"/>
    </source>
</evidence>
<gene>
    <name evidence="10" type="ORF">ZEAMMB73_Zm00001d045179</name>
</gene>
<evidence type="ECO:0000256" key="2">
    <source>
        <dbReference type="ARBA" id="ARBA00005533"/>
    </source>
</evidence>
<dbReference type="Gene3D" id="3.40.1350.10">
    <property type="match status" value="1"/>
</dbReference>
<dbReference type="IntAct" id="A0A1D6NU99">
    <property type="interactions" value="1"/>
</dbReference>
<protein>
    <recommendedName>
        <fullName evidence="8">Fanconi-associated nuclease</fullName>
        <ecNumber evidence="8">3.1.4.1</ecNumber>
    </recommendedName>
</protein>
<dbReference type="InterPro" id="IPR049132">
    <property type="entry name" value="FAN1-like_euk"/>
</dbReference>
<evidence type="ECO:0000256" key="6">
    <source>
        <dbReference type="ARBA" id="ARBA00022842"/>
    </source>
</evidence>
<comment type="catalytic activity">
    <reaction evidence="1 8">
        <text>Hydrolytically removes 5'-nucleotides successively from the 3'-hydroxy termini of 3'-hydroxy-terminated oligonucleotides.</text>
        <dbReference type="EC" id="3.1.4.1"/>
    </reaction>
</comment>
<dbReference type="ExpressionAtlas" id="A0A1D6NU99">
    <property type="expression patterns" value="baseline and differential"/>
</dbReference>
<dbReference type="AlphaFoldDB" id="A0A1D6NU99"/>
<dbReference type="GO" id="GO:0004528">
    <property type="term" value="F:phosphodiesterase I activity"/>
    <property type="evidence" value="ECO:0007669"/>
    <property type="project" value="UniProtKB-EC"/>
</dbReference>
<dbReference type="GO" id="GO:0005634">
    <property type="term" value="C:nucleus"/>
    <property type="evidence" value="ECO:0007669"/>
    <property type="project" value="UniProtKB-SubCell"/>
</dbReference>
<feature type="region of interest" description="Disordered" evidence="9">
    <location>
        <begin position="45"/>
        <end position="68"/>
    </location>
</feature>
<keyword evidence="8" id="KW-0539">Nucleus</keyword>
<evidence type="ECO:0000256" key="9">
    <source>
        <dbReference type="SAM" id="MobiDB-lite"/>
    </source>
</evidence>
<dbReference type="InterPro" id="IPR033315">
    <property type="entry name" value="Fan1-like"/>
</dbReference>
<dbReference type="InterPro" id="IPR011856">
    <property type="entry name" value="tRNA_endonuc-like_dom_sf"/>
</dbReference>
<organism evidence="10">
    <name type="scientific">Zea mays</name>
    <name type="common">Maize</name>
    <dbReference type="NCBI Taxonomy" id="4577"/>
    <lineage>
        <taxon>Eukaryota</taxon>
        <taxon>Viridiplantae</taxon>
        <taxon>Streptophyta</taxon>
        <taxon>Embryophyta</taxon>
        <taxon>Tracheophyta</taxon>
        <taxon>Spermatophyta</taxon>
        <taxon>Magnoliopsida</taxon>
        <taxon>Liliopsida</taxon>
        <taxon>Poales</taxon>
        <taxon>Poaceae</taxon>
        <taxon>PACMAD clade</taxon>
        <taxon>Panicoideae</taxon>
        <taxon>Andropogonodae</taxon>
        <taxon>Andropogoneae</taxon>
        <taxon>Tripsacinae</taxon>
        <taxon>Zea</taxon>
    </lineage>
</organism>
<dbReference type="CDD" id="cd22326">
    <property type="entry name" value="FAN1-like"/>
    <property type="match status" value="1"/>
</dbReference>
<dbReference type="FunCoup" id="A0A1D6NU99">
    <property type="interactions" value="1709"/>
</dbReference>
<dbReference type="Gene3D" id="3.30.70.2330">
    <property type="match status" value="1"/>
</dbReference>
<keyword evidence="8" id="KW-0234">DNA repair</keyword>
<comment type="similarity">
    <text evidence="2 8">Belongs to the FAN1 family.</text>
</comment>
<dbReference type="InterPro" id="IPR049126">
    <property type="entry name" value="FAN1-like_TPR"/>
</dbReference>
<dbReference type="GO" id="GO:0016818">
    <property type="term" value="F:hydrolase activity, acting on acid anhydrides, in phosphorus-containing anhydrides"/>
    <property type="evidence" value="ECO:0007669"/>
    <property type="project" value="InterPro"/>
</dbReference>
<dbReference type="EMBL" id="CM000785">
    <property type="protein sequence ID" value="AQL01735.1"/>
    <property type="molecule type" value="Genomic_DNA"/>
</dbReference>
<dbReference type="SMART" id="SM00910">
    <property type="entry name" value="HIRAN"/>
    <property type="match status" value="1"/>
</dbReference>
<dbReference type="InterPro" id="IPR014883">
    <property type="entry name" value="VRR_NUC"/>
</dbReference>
<dbReference type="PANTHER" id="PTHR15749:SF4">
    <property type="entry name" value="FANCONI-ASSOCIATED NUCLEASE 1"/>
    <property type="match status" value="1"/>
</dbReference>
<dbReference type="PANTHER" id="PTHR15749">
    <property type="entry name" value="FANCONI-ASSOCIATED NUCLEASE 1"/>
    <property type="match status" value="1"/>
</dbReference>
<evidence type="ECO:0000313" key="10">
    <source>
        <dbReference type="EMBL" id="AQL01735.1"/>
    </source>
</evidence>
<dbReference type="Pfam" id="PF08797">
    <property type="entry name" value="HIRAN"/>
    <property type="match status" value="1"/>
</dbReference>
<evidence type="ECO:0000256" key="7">
    <source>
        <dbReference type="ARBA" id="ARBA00023211"/>
    </source>
</evidence>
<dbReference type="InParanoid" id="A0A1D6NU99"/>
<keyword evidence="8" id="KW-0227">DNA damage</keyword>
<dbReference type="GO" id="GO:0003676">
    <property type="term" value="F:nucleic acid binding"/>
    <property type="evidence" value="ECO:0007669"/>
    <property type="project" value="InterPro"/>
</dbReference>
<dbReference type="InterPro" id="IPR014905">
    <property type="entry name" value="HIRAN"/>
</dbReference>
<dbReference type="GO" id="GO:0008270">
    <property type="term" value="F:zinc ion binding"/>
    <property type="evidence" value="ECO:0007669"/>
    <property type="project" value="InterPro"/>
</dbReference>
<feature type="compositionally biased region" description="Polar residues" evidence="9">
    <location>
        <begin position="58"/>
        <end position="67"/>
    </location>
</feature>
<dbReference type="STRING" id="4577.A0A1D6NU99"/>
<dbReference type="eggNOG" id="KOG2143">
    <property type="taxonomic scope" value="Eukaryota"/>
</dbReference>
<evidence type="ECO:0000256" key="1">
    <source>
        <dbReference type="ARBA" id="ARBA00000983"/>
    </source>
</evidence>
<dbReference type="SMART" id="SM00990">
    <property type="entry name" value="VRR_NUC"/>
    <property type="match status" value="1"/>
</dbReference>
<comment type="cofactor">
    <cofactor evidence="8">
        <name>Mg(2+)</name>
        <dbReference type="ChEBI" id="CHEBI:18420"/>
    </cofactor>
    <cofactor evidence="8">
        <name>Mn(2+)</name>
        <dbReference type="ChEBI" id="CHEBI:29035"/>
    </cofactor>
</comment>
<proteinExistence type="inferred from homology"/>
<evidence type="ECO:0000256" key="5">
    <source>
        <dbReference type="ARBA" id="ARBA00022801"/>
    </source>
</evidence>
<accession>A0A1D6NU99</accession>
<dbReference type="Pfam" id="PF21315">
    <property type="entry name" value="FAN1_HTH"/>
    <property type="match status" value="1"/>
</dbReference>
<keyword evidence="4 8" id="KW-0479">Metal-binding</keyword>
<keyword evidence="3 8" id="KW-0540">Nuclease</keyword>
<dbReference type="SMR" id="A0A1D6NU99"/>
<dbReference type="Pfam" id="PF08774">
    <property type="entry name" value="VRR_NUC"/>
    <property type="match status" value="1"/>
</dbReference>
<sequence length="1086" mass="122838">MLTGRESLVRLIGRRRRSPLPASLVAALSLPSPSPSTSLAQVEVKPAAPDPRNAPPINISSFSSRQTMGVAREKRPGVRLVRRREEAASLAWARSGWSAPSAAIRSEGRTTASTLTSSAYYLCRPCLSRNACSTRSALTEKCAMPQITGGRSRTKYDYIFYIYMCLTRGTKRKLTQSTLLNFQFSKKVSAEPTINNLNNESETENMKQIDEGLSSDQAFFAFDSEIGSSKAGTTISSPTCMNDSLGTSETITSYAPSNTVLSDAKDAVNDGAGELPTVATSCSFDECAVMDSSTVVVVDTVIVGRRFHENIELREDADITFMRDPQNAKDPDAIKVLHAGSECEEMLGYLPRDLAKVLAPLVDKHHVECEISSDPTVVKDKEICKLDYIKDYGRKAVIFPVFLRRLGEQVHQTTALAPRRGSVVGLHEQQFGNVPIQITIQKCKSDNQRNNDPNCCQSLWENFVSIVKRENFRRPHSARYQTNFNLMIADVMVNHAHVFSDIEKSFLASFKSLSDDGQRLFIRIYTRKGPWFRKGSISYQEISDLEHAVMELELAGYIDMLSCTIDPFEYDMKEILDVLSVPEMKEILKELPKDNTICTRRHELVSTLLSSYRNGTCASLPKRILKWTGTCIRISKMADELLWRIQRLFFLNGDQDLSSFLLVEFGIVKFPDYVCSISHRIFQERNDLLEYEDAIRVAQVMDESLDNNKMDLVTRCIDLSENRLCIMPKRENTITPERLRSFFSRFSASWVYSKILTLGVSVYERDRRYEDAVRILKTLLSTVACDRRRGYWALRLSIDLEHMGRPNESLSTAEGGATDPWVRAGSKFALQRRVLRLSKPPRRWKVPSYADYVKRNIREVSIEGRPLNCETGAKNVFYGYDGELCGVEQLALQYYADEGGGWQGTHSEGSIWMTIFGLLMWDVMFSDIQDVFQSKFQTAPLDLGTDDFYKSRENIAESQLKRIRDGMAEEMLISSWELHQGTSCQGVNWARYSLTDLRAVVACVGGHRLASLLRHLAVDYRSWSSGMPDLLLWRFLDERGGGEAKLVEVKGPRDQLSEQQRAWILVLMDFGFDVEVCKVSPVTKRR</sequence>
<dbReference type="EC" id="3.1.4.1" evidence="8"/>